<proteinExistence type="predicted"/>
<dbReference type="PANTHER" id="PTHR30462">
    <property type="entry name" value="INTERMEMBRANE TRANSPORT PROTEIN PQIB-RELATED"/>
    <property type="match status" value="1"/>
</dbReference>
<evidence type="ECO:0000256" key="8">
    <source>
        <dbReference type="SAM" id="Phobius"/>
    </source>
</evidence>
<evidence type="ECO:0000313" key="11">
    <source>
        <dbReference type="Proteomes" id="UP001162030"/>
    </source>
</evidence>
<feature type="domain" description="Mce/MlaD" evidence="9">
    <location>
        <begin position="174"/>
        <end position="235"/>
    </location>
</feature>
<evidence type="ECO:0000256" key="7">
    <source>
        <dbReference type="SAM" id="MobiDB-lite"/>
    </source>
</evidence>
<feature type="transmembrane region" description="Helical" evidence="8">
    <location>
        <begin position="31"/>
        <end position="52"/>
    </location>
</feature>
<reference evidence="10 11" key="1">
    <citation type="submission" date="2023-03" db="EMBL/GenBank/DDBJ databases">
        <authorList>
            <person name="Pearce D."/>
        </authorList>
    </citation>
    <scope>NUCLEOTIDE SEQUENCE [LARGE SCALE GENOMIC DNA]</scope>
    <source>
        <strain evidence="10">Msz</strain>
    </source>
</reference>
<feature type="domain" description="Mce/MlaD" evidence="9">
    <location>
        <begin position="59"/>
        <end position="149"/>
    </location>
</feature>
<feature type="domain" description="Mce/MlaD" evidence="9">
    <location>
        <begin position="304"/>
        <end position="407"/>
    </location>
</feature>
<keyword evidence="5 8" id="KW-1133">Transmembrane helix</keyword>
<evidence type="ECO:0000313" key="10">
    <source>
        <dbReference type="EMBL" id="CAI8797008.1"/>
    </source>
</evidence>
<dbReference type="Pfam" id="PF02470">
    <property type="entry name" value="MlaD"/>
    <property type="match status" value="3"/>
</dbReference>
<keyword evidence="2" id="KW-1003">Cell membrane</keyword>
<dbReference type="InterPro" id="IPR003399">
    <property type="entry name" value="Mce/MlaD"/>
</dbReference>
<keyword evidence="4 8" id="KW-0812">Transmembrane</keyword>
<dbReference type="PANTHER" id="PTHR30462:SF2">
    <property type="entry name" value="INTERMEMBRANE TRANSPORT PROTEIN PQIB"/>
    <property type="match status" value="1"/>
</dbReference>
<comment type="subcellular location">
    <subcellularLocation>
        <location evidence="1">Cell inner membrane</location>
    </subcellularLocation>
</comment>
<evidence type="ECO:0000259" key="9">
    <source>
        <dbReference type="Pfam" id="PF02470"/>
    </source>
</evidence>
<keyword evidence="11" id="KW-1185">Reference proteome</keyword>
<protein>
    <submittedName>
        <fullName evidence="10">Paraquat-inducible protein B</fullName>
    </submittedName>
</protein>
<name>A0ABN8X2V4_9GAMM</name>
<dbReference type="RefSeq" id="WP_317963833.1">
    <property type="nucleotide sequence ID" value="NZ_OX458333.1"/>
</dbReference>
<evidence type="ECO:0000256" key="6">
    <source>
        <dbReference type="ARBA" id="ARBA00023136"/>
    </source>
</evidence>
<evidence type="ECO:0000256" key="5">
    <source>
        <dbReference type="ARBA" id="ARBA00022989"/>
    </source>
</evidence>
<dbReference type="EMBL" id="OX458333">
    <property type="protein sequence ID" value="CAI8797008.1"/>
    <property type="molecule type" value="Genomic_DNA"/>
</dbReference>
<evidence type="ECO:0000256" key="4">
    <source>
        <dbReference type="ARBA" id="ARBA00022692"/>
    </source>
</evidence>
<accession>A0ABN8X2V4</accession>
<sequence>MYIQDNGSKPASDTENGDSLPTANVTPPSRFAFSIVWVIPLVAALIGIWLAWKAISERGPVITLVFKSAEGLEPGKTPVKYRDVEVGSVVDVALSEDRASVIVTVQMRDGTDDWLVDDTRFWIVRPRVVAGNISGLSTLLSGSYIGMDVGSSTERRYKFNGLDVPPILTSDLQGRQFTLKGEDLGSLDVGSPIYFRHIAVGRVLGFEMDPGGTGVTIEIFVEAPYDRFVTADTRFWHASGLDLTLDANGIKLDTESLMTIMLGGIAFSLPPGKGSSEPVPENTTFTLYANRSAAFAPPKTEQRAMVLYFDETVRGLSVGAPLEFRGLPAGEVTGIRGEWDADNRRFRIAVDVNLRWAGVIRDRKGELIATTPEAVEAQLSRMVERGLRAQLRTGNLLAGQLYVALDFFPKAAPAHLDWSQDPPEFPTVPGTLQSLSERAENIVKKLENLPLDQIAADLRQALGSLNQALNSVERLASNLDHELIPEMKTTIVDARRTLNEAQNTLAADSPLQHDARDALNEVSRAARSLRVLLDYLERHPESLIMGKERQ</sequence>
<evidence type="ECO:0000256" key="2">
    <source>
        <dbReference type="ARBA" id="ARBA00022475"/>
    </source>
</evidence>
<evidence type="ECO:0000256" key="3">
    <source>
        <dbReference type="ARBA" id="ARBA00022519"/>
    </source>
</evidence>
<feature type="region of interest" description="Disordered" evidence="7">
    <location>
        <begin position="1"/>
        <end position="23"/>
    </location>
</feature>
<evidence type="ECO:0000256" key="1">
    <source>
        <dbReference type="ARBA" id="ARBA00004533"/>
    </source>
</evidence>
<keyword evidence="6 8" id="KW-0472">Membrane</keyword>
<organism evidence="10 11">
    <name type="scientific">Methylocaldum szegediense</name>
    <dbReference type="NCBI Taxonomy" id="73780"/>
    <lineage>
        <taxon>Bacteria</taxon>
        <taxon>Pseudomonadati</taxon>
        <taxon>Pseudomonadota</taxon>
        <taxon>Gammaproteobacteria</taxon>
        <taxon>Methylococcales</taxon>
        <taxon>Methylococcaceae</taxon>
        <taxon>Methylocaldum</taxon>
    </lineage>
</organism>
<gene>
    <name evidence="10" type="ORF">MSZNOR_1514</name>
</gene>
<dbReference type="InterPro" id="IPR051800">
    <property type="entry name" value="PqiA-PqiB_transport"/>
</dbReference>
<keyword evidence="3" id="KW-0997">Cell inner membrane</keyword>
<dbReference type="Proteomes" id="UP001162030">
    <property type="component" value="Chromosome"/>
</dbReference>